<dbReference type="PRINTS" id="PR00455">
    <property type="entry name" value="HTHTETR"/>
</dbReference>
<reference evidence="6 7" key="1">
    <citation type="journal article" date="2014" name="J. Biotechnol.">
        <title>Complete genome sequence of the actinobacterium Actinoplanes friuliensis HAG 010964, producer of the lipopeptide antibiotic friulimycin.</title>
        <authorList>
            <person name="Ruckert C."/>
            <person name="Szczepanowski R."/>
            <person name="Albersmeier A."/>
            <person name="Goesmann A."/>
            <person name="Fischer N."/>
            <person name="Steinkamper A."/>
            <person name="Puhler A."/>
            <person name="Biener R."/>
            <person name="Schwartz D."/>
            <person name="Kalinowski J."/>
        </authorList>
    </citation>
    <scope>NUCLEOTIDE SEQUENCE [LARGE SCALE GENOMIC DNA]</scope>
    <source>
        <strain evidence="6 7">DSM 7358</strain>
    </source>
</reference>
<dbReference type="PATRIC" id="fig|1246995.3.peg.481"/>
<evidence type="ECO:0000256" key="2">
    <source>
        <dbReference type="ARBA" id="ARBA00023125"/>
    </source>
</evidence>
<evidence type="ECO:0000256" key="4">
    <source>
        <dbReference type="PROSITE-ProRule" id="PRU00335"/>
    </source>
</evidence>
<proteinExistence type="predicted"/>
<dbReference type="InterPro" id="IPR009057">
    <property type="entry name" value="Homeodomain-like_sf"/>
</dbReference>
<dbReference type="InterPro" id="IPR001647">
    <property type="entry name" value="HTH_TetR"/>
</dbReference>
<dbReference type="PANTHER" id="PTHR30055">
    <property type="entry name" value="HTH-TYPE TRANSCRIPTIONAL REGULATOR RUTR"/>
    <property type="match status" value="1"/>
</dbReference>
<dbReference type="STRING" id="1246995.AFR_02380"/>
<dbReference type="InterPro" id="IPR036271">
    <property type="entry name" value="Tet_transcr_reg_TetR-rel_C_sf"/>
</dbReference>
<sequence length="204" mass="21210">MTSALRGHAREEAILAAAVELVAEIGYDRVSMDAIAARARASKATIYRKWPGKAPLIAEAVRRTAEAVPPQATNTGTVRGDLLASVAAITRALTGHTGPSIIGLTQALREDRTLRDLVRAQIADRSIAQGALIAGSAAGRGEQVDAARVARVLDLAVAQLFLTTLLGGAPPTTADQSALVDEVLLPLLSHGGPGQPHRARVRDA</sequence>
<dbReference type="RefSeq" id="WP_023357708.1">
    <property type="nucleotide sequence ID" value="NC_022657.1"/>
</dbReference>
<evidence type="ECO:0000313" key="7">
    <source>
        <dbReference type="Proteomes" id="UP000017746"/>
    </source>
</evidence>
<dbReference type="HOGENOM" id="CLU_069356_25_3_11"/>
<evidence type="ECO:0000256" key="3">
    <source>
        <dbReference type="ARBA" id="ARBA00023163"/>
    </source>
</evidence>
<dbReference type="PROSITE" id="PS50977">
    <property type="entry name" value="HTH_TETR_2"/>
    <property type="match status" value="1"/>
</dbReference>
<dbReference type="EMBL" id="CP006272">
    <property type="protein sequence ID" value="AGZ38765.1"/>
    <property type="molecule type" value="Genomic_DNA"/>
</dbReference>
<dbReference type="Gene3D" id="1.10.357.10">
    <property type="entry name" value="Tetracycline Repressor, domain 2"/>
    <property type="match status" value="1"/>
</dbReference>
<accession>U5VSS2</accession>
<feature type="domain" description="HTH tetR-type" evidence="5">
    <location>
        <begin position="8"/>
        <end position="68"/>
    </location>
</feature>
<dbReference type="Pfam" id="PF16859">
    <property type="entry name" value="TetR_C_11"/>
    <property type="match status" value="1"/>
</dbReference>
<dbReference type="GO" id="GO:0000976">
    <property type="term" value="F:transcription cis-regulatory region binding"/>
    <property type="evidence" value="ECO:0007669"/>
    <property type="project" value="TreeGrafter"/>
</dbReference>
<dbReference type="Proteomes" id="UP000017746">
    <property type="component" value="Chromosome"/>
</dbReference>
<organism evidence="6 7">
    <name type="scientific">Actinoplanes friuliensis DSM 7358</name>
    <dbReference type="NCBI Taxonomy" id="1246995"/>
    <lineage>
        <taxon>Bacteria</taxon>
        <taxon>Bacillati</taxon>
        <taxon>Actinomycetota</taxon>
        <taxon>Actinomycetes</taxon>
        <taxon>Micromonosporales</taxon>
        <taxon>Micromonosporaceae</taxon>
        <taxon>Actinoplanes</taxon>
    </lineage>
</organism>
<dbReference type="eggNOG" id="COG1309">
    <property type="taxonomic scope" value="Bacteria"/>
</dbReference>
<dbReference type="PANTHER" id="PTHR30055:SF148">
    <property type="entry name" value="TETR-FAMILY TRANSCRIPTIONAL REGULATOR"/>
    <property type="match status" value="1"/>
</dbReference>
<dbReference type="Gene3D" id="1.10.10.60">
    <property type="entry name" value="Homeodomain-like"/>
    <property type="match status" value="1"/>
</dbReference>
<dbReference type="SUPFAM" id="SSF46689">
    <property type="entry name" value="Homeodomain-like"/>
    <property type="match status" value="1"/>
</dbReference>
<evidence type="ECO:0000313" key="6">
    <source>
        <dbReference type="EMBL" id="AGZ38765.1"/>
    </source>
</evidence>
<dbReference type="OrthoDB" id="9796019at2"/>
<evidence type="ECO:0000259" key="5">
    <source>
        <dbReference type="PROSITE" id="PS50977"/>
    </source>
</evidence>
<protein>
    <submittedName>
        <fullName evidence="6">TetR family transcriptional regulator</fullName>
    </submittedName>
</protein>
<keyword evidence="2 4" id="KW-0238">DNA-binding</keyword>
<feature type="DNA-binding region" description="H-T-H motif" evidence="4">
    <location>
        <begin position="31"/>
        <end position="50"/>
    </location>
</feature>
<evidence type="ECO:0000256" key="1">
    <source>
        <dbReference type="ARBA" id="ARBA00023015"/>
    </source>
</evidence>
<keyword evidence="3" id="KW-0804">Transcription</keyword>
<dbReference type="GO" id="GO:0003700">
    <property type="term" value="F:DNA-binding transcription factor activity"/>
    <property type="evidence" value="ECO:0007669"/>
    <property type="project" value="TreeGrafter"/>
</dbReference>
<dbReference type="Pfam" id="PF00440">
    <property type="entry name" value="TetR_N"/>
    <property type="match status" value="1"/>
</dbReference>
<dbReference type="InterPro" id="IPR011075">
    <property type="entry name" value="TetR_C"/>
</dbReference>
<gene>
    <name evidence="6" type="ORF">AFR_02380</name>
</gene>
<dbReference type="AlphaFoldDB" id="U5VSS2"/>
<keyword evidence="1" id="KW-0805">Transcription regulation</keyword>
<dbReference type="InterPro" id="IPR050109">
    <property type="entry name" value="HTH-type_TetR-like_transc_reg"/>
</dbReference>
<dbReference type="SUPFAM" id="SSF48498">
    <property type="entry name" value="Tetracyclin repressor-like, C-terminal domain"/>
    <property type="match status" value="1"/>
</dbReference>
<keyword evidence="7" id="KW-1185">Reference proteome</keyword>
<name>U5VSS2_9ACTN</name>
<dbReference type="KEGG" id="afs:AFR_02380"/>